<reference evidence="5 6" key="1">
    <citation type="submission" date="2021-01" db="EMBL/GenBank/DDBJ databases">
        <title>Genome seq and assembly of Devosia sp. LEGU1.</title>
        <authorList>
            <person name="Chhetri G."/>
        </authorList>
    </citation>
    <scope>NUCLEOTIDE SEQUENCE [LARGE SCALE GENOMIC DNA]</scope>
    <source>
        <strain evidence="5 6">LEGU1</strain>
    </source>
</reference>
<keyword evidence="5" id="KW-0481">Metalloenzyme inhibitor</keyword>
<dbReference type="EMBL" id="CP068046">
    <property type="protein sequence ID" value="QQR39767.1"/>
    <property type="molecule type" value="Genomic_DNA"/>
</dbReference>
<dbReference type="Pfam" id="PF02974">
    <property type="entry name" value="Inh"/>
    <property type="match status" value="1"/>
</dbReference>
<protein>
    <submittedName>
        <fullName evidence="5">AprI/Inh family metalloprotease inhibitor</fullName>
    </submittedName>
</protein>
<keyword evidence="6" id="KW-1185">Reference proteome</keyword>
<feature type="chain" id="PRO_5045933845" evidence="3">
    <location>
        <begin position="24"/>
        <end position="216"/>
    </location>
</feature>
<feature type="compositionally biased region" description="Low complexity" evidence="2">
    <location>
        <begin position="54"/>
        <end position="70"/>
    </location>
</feature>
<dbReference type="InterPro" id="IPR021140">
    <property type="entry name" value="Inh/Omp19"/>
</dbReference>
<evidence type="ECO:0000256" key="3">
    <source>
        <dbReference type="SAM" id="SignalP"/>
    </source>
</evidence>
<evidence type="ECO:0000259" key="4">
    <source>
        <dbReference type="Pfam" id="PF02974"/>
    </source>
</evidence>
<evidence type="ECO:0000256" key="1">
    <source>
        <dbReference type="ARBA" id="ARBA00022729"/>
    </source>
</evidence>
<feature type="region of interest" description="Disordered" evidence="2">
    <location>
        <begin position="50"/>
        <end position="70"/>
    </location>
</feature>
<keyword evidence="5" id="KW-0483">Metalloprotease inhibitor</keyword>
<dbReference type="InterPro" id="IPR016085">
    <property type="entry name" value="Protease_inh_B-barrel_dom"/>
</dbReference>
<evidence type="ECO:0000256" key="2">
    <source>
        <dbReference type="SAM" id="MobiDB-lite"/>
    </source>
</evidence>
<name>A0ABX7C7P2_9HYPH</name>
<dbReference type="SUPFAM" id="SSF50882">
    <property type="entry name" value="beta-Barrel protease inhibitors"/>
    <property type="match status" value="1"/>
</dbReference>
<evidence type="ECO:0000313" key="6">
    <source>
        <dbReference type="Proteomes" id="UP000595857"/>
    </source>
</evidence>
<dbReference type="GO" id="GO:0030414">
    <property type="term" value="F:peptidase inhibitor activity"/>
    <property type="evidence" value="ECO:0007669"/>
    <property type="project" value="UniProtKB-KW"/>
</dbReference>
<accession>A0ABX7C7P2</accession>
<organism evidence="5 6">
    <name type="scientific">Devosia rhizoryzae</name>
    <dbReference type="NCBI Taxonomy" id="2774137"/>
    <lineage>
        <taxon>Bacteria</taxon>
        <taxon>Pseudomonadati</taxon>
        <taxon>Pseudomonadota</taxon>
        <taxon>Alphaproteobacteria</taxon>
        <taxon>Hyphomicrobiales</taxon>
        <taxon>Devosiaceae</taxon>
        <taxon>Devosia</taxon>
    </lineage>
</organism>
<dbReference type="Proteomes" id="UP000595857">
    <property type="component" value="Chromosome"/>
</dbReference>
<feature type="signal peptide" evidence="3">
    <location>
        <begin position="1"/>
        <end position="23"/>
    </location>
</feature>
<dbReference type="Gene3D" id="2.40.128.10">
    <property type="match status" value="1"/>
</dbReference>
<dbReference type="PROSITE" id="PS51257">
    <property type="entry name" value="PROKAR_LIPOPROTEIN"/>
    <property type="match status" value="1"/>
</dbReference>
<proteinExistence type="predicted"/>
<keyword evidence="1 3" id="KW-0732">Signal</keyword>
<feature type="domain" description="Alkaline proteinase inhibitor/ Outer membrane lipoprotein Omp19" evidence="4">
    <location>
        <begin position="131"/>
        <end position="216"/>
    </location>
</feature>
<keyword evidence="5" id="KW-0646">Protease inhibitor</keyword>
<sequence>MQDWKRGASSIAGLAAIALLVAACSPTNRTNTANLNVVGTAPQAAAIPNSTVQTGSLPPLGGATGTPAPGLSGNPVLGGAPAATSSLPPIGSSTQVAANSSTIGTNIAGTNGSITSVGAPMATGVSSGPEGAWNVVAGSATCRLNLPLTAKTGTNYYRASAPGCTVPQIASVTGWQQVGSQLQLYDDNGNIAAFLAPSSGRYIGTISGGQAVSMAR</sequence>
<gene>
    <name evidence="5" type="ORF">JI748_01750</name>
</gene>
<evidence type="ECO:0000313" key="5">
    <source>
        <dbReference type="EMBL" id="QQR39767.1"/>
    </source>
</evidence>
<dbReference type="RefSeq" id="WP_201634394.1">
    <property type="nucleotide sequence ID" value="NZ_CP068046.1"/>
</dbReference>